<protein>
    <submittedName>
        <fullName evidence="1">Uncharacterized protein</fullName>
    </submittedName>
</protein>
<dbReference type="AlphaFoldDB" id="A0A484MYE6"/>
<dbReference type="Proteomes" id="UP000595140">
    <property type="component" value="Unassembled WGS sequence"/>
</dbReference>
<gene>
    <name evidence="1" type="ORF">CCAM_LOCUS34610</name>
</gene>
<evidence type="ECO:0000313" key="2">
    <source>
        <dbReference type="Proteomes" id="UP000595140"/>
    </source>
</evidence>
<sequence length="142" mass="15718">MTAVWSSTIVVLASAVALRLSAVKLSAIVLSIATAALLPAACRRTTAALLPETDVSTVAEGGQDSPLITGSSWWWMLSFQEEKRRSCLHESLRGFLELQTPGSRDPREDHVEFVKRADSPSLGHPRHLTNRQYFAKFGNKWR</sequence>
<name>A0A484MYE6_9ASTE</name>
<reference evidence="1 2" key="1">
    <citation type="submission" date="2018-04" db="EMBL/GenBank/DDBJ databases">
        <authorList>
            <person name="Vogel A."/>
        </authorList>
    </citation>
    <scope>NUCLEOTIDE SEQUENCE [LARGE SCALE GENOMIC DNA]</scope>
</reference>
<evidence type="ECO:0000313" key="1">
    <source>
        <dbReference type="EMBL" id="VFQ92834.1"/>
    </source>
</evidence>
<organism evidence="1 2">
    <name type="scientific">Cuscuta campestris</name>
    <dbReference type="NCBI Taxonomy" id="132261"/>
    <lineage>
        <taxon>Eukaryota</taxon>
        <taxon>Viridiplantae</taxon>
        <taxon>Streptophyta</taxon>
        <taxon>Embryophyta</taxon>
        <taxon>Tracheophyta</taxon>
        <taxon>Spermatophyta</taxon>
        <taxon>Magnoliopsida</taxon>
        <taxon>eudicotyledons</taxon>
        <taxon>Gunneridae</taxon>
        <taxon>Pentapetalae</taxon>
        <taxon>asterids</taxon>
        <taxon>lamiids</taxon>
        <taxon>Solanales</taxon>
        <taxon>Convolvulaceae</taxon>
        <taxon>Cuscuteae</taxon>
        <taxon>Cuscuta</taxon>
        <taxon>Cuscuta subgen. Grammica</taxon>
        <taxon>Cuscuta sect. Cleistogrammica</taxon>
    </lineage>
</organism>
<proteinExistence type="predicted"/>
<dbReference type="EMBL" id="OOIL02004704">
    <property type="protein sequence ID" value="VFQ92834.1"/>
    <property type="molecule type" value="Genomic_DNA"/>
</dbReference>
<keyword evidence="2" id="KW-1185">Reference proteome</keyword>
<accession>A0A484MYE6</accession>